<dbReference type="UniPathway" id="UPA00060">
    <property type="reaction ID" value="UER00141"/>
</dbReference>
<keyword evidence="4" id="KW-0808">Transferase</keyword>
<comment type="pathway">
    <text evidence="2">Cofactor biosynthesis; thiamine diphosphate biosynthesis; thiamine phosphate from 4-amino-2-methyl-5-diphosphomethylpyrimidine and 4-methyl-5-(2-phosphoethyl)-thiazole: step 1/1.</text>
</comment>
<evidence type="ECO:0000256" key="4">
    <source>
        <dbReference type="ARBA" id="ARBA00022679"/>
    </source>
</evidence>
<evidence type="ECO:0000256" key="8">
    <source>
        <dbReference type="ARBA" id="ARBA00047334"/>
    </source>
</evidence>
<dbReference type="InterPro" id="IPR022998">
    <property type="entry name" value="ThiamineP_synth_TenI"/>
</dbReference>
<dbReference type="FunFam" id="3.20.20.70:FF:000096">
    <property type="entry name" value="Thiamine-phosphate synthase"/>
    <property type="match status" value="1"/>
</dbReference>
<comment type="catalytic activity">
    <reaction evidence="10">
        <text>2-[(2R,5Z)-2-carboxy-4-methylthiazol-5(2H)-ylidene]ethyl phosphate + 4-amino-2-methyl-5-(diphosphooxymethyl)pyrimidine + 2 H(+) = thiamine phosphate + CO2 + diphosphate</text>
        <dbReference type="Rhea" id="RHEA:47844"/>
        <dbReference type="ChEBI" id="CHEBI:15378"/>
        <dbReference type="ChEBI" id="CHEBI:16526"/>
        <dbReference type="ChEBI" id="CHEBI:33019"/>
        <dbReference type="ChEBI" id="CHEBI:37575"/>
        <dbReference type="ChEBI" id="CHEBI:57841"/>
        <dbReference type="ChEBI" id="CHEBI:62899"/>
        <dbReference type="EC" id="2.5.1.3"/>
    </reaction>
</comment>
<evidence type="ECO:0000256" key="9">
    <source>
        <dbReference type="ARBA" id="ARBA00047851"/>
    </source>
</evidence>
<dbReference type="InterPro" id="IPR036206">
    <property type="entry name" value="ThiamineP_synth_sf"/>
</dbReference>
<dbReference type="SUPFAM" id="SSF51391">
    <property type="entry name" value="Thiamin phosphate synthase"/>
    <property type="match status" value="1"/>
</dbReference>
<dbReference type="PANTHER" id="PTHR20857">
    <property type="entry name" value="THIAMINE-PHOSPHATE PYROPHOSPHORYLASE"/>
    <property type="match status" value="1"/>
</dbReference>
<dbReference type="PANTHER" id="PTHR20857:SF15">
    <property type="entry name" value="THIAMINE-PHOSPHATE SYNTHASE"/>
    <property type="match status" value="1"/>
</dbReference>
<dbReference type="GO" id="GO:0009228">
    <property type="term" value="P:thiamine biosynthetic process"/>
    <property type="evidence" value="ECO:0007669"/>
    <property type="project" value="UniProtKB-KW"/>
</dbReference>
<dbReference type="InterPro" id="IPR013785">
    <property type="entry name" value="Aldolase_TIM"/>
</dbReference>
<sequence>MLGFQTCALAARRQRPRLSSSSVCRFVSAPERPPRVEPSELAVYLVTNGLADSSGALNERAFLAVEQALQGGVSIVQLREKNMCARDLVRTGRRLKRLVHAYRAKLLVNDRVDVALAIDADGVHVGQDDLSAADVRRLIGLDRVLGVSAGTVEEAVQASRDSADYVGVGSVFGTTSKSDAGDPIGVAGLEQIIDSCRLLRLPVVAIGGISSANAEACIQAGASGVAVISAIMDAEDPEAAARSLARLYIGRFAE</sequence>
<dbReference type="GO" id="GO:0005737">
    <property type="term" value="C:cytoplasm"/>
    <property type="evidence" value="ECO:0007669"/>
    <property type="project" value="TreeGrafter"/>
</dbReference>
<dbReference type="Gene3D" id="3.20.20.70">
    <property type="entry name" value="Aldolase class I"/>
    <property type="match status" value="1"/>
</dbReference>
<keyword evidence="7" id="KW-0784">Thiamine biosynthesis</keyword>
<name>A0A5J4Z2I1_PORPP</name>
<proteinExistence type="inferred from homology"/>
<evidence type="ECO:0000256" key="3">
    <source>
        <dbReference type="ARBA" id="ARBA00012830"/>
    </source>
</evidence>
<keyword evidence="5" id="KW-0479">Metal-binding</keyword>
<evidence type="ECO:0000256" key="1">
    <source>
        <dbReference type="ARBA" id="ARBA00001946"/>
    </source>
</evidence>
<dbReference type="HAMAP" id="MF_00097">
    <property type="entry name" value="TMP_synthase"/>
    <property type="match status" value="1"/>
</dbReference>
<dbReference type="OrthoDB" id="4994at2759"/>
<comment type="cofactor">
    <cofactor evidence="1">
        <name>Mg(2+)</name>
        <dbReference type="ChEBI" id="CHEBI:18420"/>
    </cofactor>
</comment>
<accession>A0A5J4Z2I1</accession>
<comment type="catalytic activity">
    <reaction evidence="8">
        <text>4-methyl-5-(2-phosphooxyethyl)-thiazole + 4-amino-2-methyl-5-(diphosphooxymethyl)pyrimidine + H(+) = thiamine phosphate + diphosphate</text>
        <dbReference type="Rhea" id="RHEA:22328"/>
        <dbReference type="ChEBI" id="CHEBI:15378"/>
        <dbReference type="ChEBI" id="CHEBI:33019"/>
        <dbReference type="ChEBI" id="CHEBI:37575"/>
        <dbReference type="ChEBI" id="CHEBI:57841"/>
        <dbReference type="ChEBI" id="CHEBI:58296"/>
        <dbReference type="EC" id="2.5.1.3"/>
    </reaction>
</comment>
<dbReference type="CDD" id="cd00564">
    <property type="entry name" value="TMP_TenI"/>
    <property type="match status" value="1"/>
</dbReference>
<dbReference type="OMA" id="QDFYHIK"/>
<dbReference type="EC" id="2.5.1.3" evidence="3"/>
<dbReference type="Pfam" id="PF02581">
    <property type="entry name" value="TMP-TENI"/>
    <property type="match status" value="1"/>
</dbReference>
<dbReference type="Proteomes" id="UP000324585">
    <property type="component" value="Unassembled WGS sequence"/>
</dbReference>
<dbReference type="GO" id="GO:0009229">
    <property type="term" value="P:thiamine diphosphate biosynthetic process"/>
    <property type="evidence" value="ECO:0007669"/>
    <property type="project" value="UniProtKB-UniPathway"/>
</dbReference>
<dbReference type="GO" id="GO:0046872">
    <property type="term" value="F:metal ion binding"/>
    <property type="evidence" value="ECO:0007669"/>
    <property type="project" value="UniProtKB-KW"/>
</dbReference>
<comment type="caution">
    <text evidence="12">The sequence shown here is derived from an EMBL/GenBank/DDBJ whole genome shotgun (WGS) entry which is preliminary data.</text>
</comment>
<reference evidence="13" key="1">
    <citation type="journal article" date="2019" name="Nat. Commun.">
        <title>Expansion of phycobilisome linker gene families in mesophilic red algae.</title>
        <authorList>
            <person name="Lee J."/>
            <person name="Kim D."/>
            <person name="Bhattacharya D."/>
            <person name="Yoon H.S."/>
        </authorList>
    </citation>
    <scope>NUCLEOTIDE SEQUENCE [LARGE SCALE GENOMIC DNA]</scope>
    <source>
        <strain evidence="13">CCMP 1328</strain>
    </source>
</reference>
<dbReference type="EMBL" id="VRMN01000001">
    <property type="protein sequence ID" value="KAA8498051.1"/>
    <property type="molecule type" value="Genomic_DNA"/>
</dbReference>
<feature type="domain" description="Thiamine phosphate synthase/TenI" evidence="11">
    <location>
        <begin position="44"/>
        <end position="231"/>
    </location>
</feature>
<evidence type="ECO:0000256" key="10">
    <source>
        <dbReference type="ARBA" id="ARBA00047883"/>
    </source>
</evidence>
<evidence type="ECO:0000256" key="7">
    <source>
        <dbReference type="ARBA" id="ARBA00022977"/>
    </source>
</evidence>
<protein>
    <recommendedName>
        <fullName evidence="3">thiamine phosphate synthase</fullName>
        <ecNumber evidence="3">2.5.1.3</ecNumber>
    </recommendedName>
</protein>
<keyword evidence="13" id="KW-1185">Reference proteome</keyword>
<evidence type="ECO:0000259" key="11">
    <source>
        <dbReference type="Pfam" id="PF02581"/>
    </source>
</evidence>
<organism evidence="12 13">
    <name type="scientific">Porphyridium purpureum</name>
    <name type="common">Red alga</name>
    <name type="synonym">Porphyridium cruentum</name>
    <dbReference type="NCBI Taxonomy" id="35688"/>
    <lineage>
        <taxon>Eukaryota</taxon>
        <taxon>Rhodophyta</taxon>
        <taxon>Bangiophyceae</taxon>
        <taxon>Porphyridiales</taxon>
        <taxon>Porphyridiaceae</taxon>
        <taxon>Porphyridium</taxon>
    </lineage>
</organism>
<evidence type="ECO:0000256" key="6">
    <source>
        <dbReference type="ARBA" id="ARBA00022842"/>
    </source>
</evidence>
<evidence type="ECO:0000256" key="5">
    <source>
        <dbReference type="ARBA" id="ARBA00022723"/>
    </source>
</evidence>
<dbReference type="GO" id="GO:0004789">
    <property type="term" value="F:thiamine-phosphate diphosphorylase activity"/>
    <property type="evidence" value="ECO:0007669"/>
    <property type="project" value="UniProtKB-EC"/>
</dbReference>
<keyword evidence="6" id="KW-0460">Magnesium</keyword>
<dbReference type="AlphaFoldDB" id="A0A5J4Z2I1"/>
<evidence type="ECO:0000313" key="12">
    <source>
        <dbReference type="EMBL" id="KAA8498051.1"/>
    </source>
</evidence>
<gene>
    <name evidence="12" type="ORF">FVE85_5636</name>
</gene>
<comment type="catalytic activity">
    <reaction evidence="9">
        <text>2-(2-carboxy-4-methylthiazol-5-yl)ethyl phosphate + 4-amino-2-methyl-5-(diphosphooxymethyl)pyrimidine + 2 H(+) = thiamine phosphate + CO2 + diphosphate</text>
        <dbReference type="Rhea" id="RHEA:47848"/>
        <dbReference type="ChEBI" id="CHEBI:15378"/>
        <dbReference type="ChEBI" id="CHEBI:16526"/>
        <dbReference type="ChEBI" id="CHEBI:33019"/>
        <dbReference type="ChEBI" id="CHEBI:37575"/>
        <dbReference type="ChEBI" id="CHEBI:57841"/>
        <dbReference type="ChEBI" id="CHEBI:62890"/>
        <dbReference type="EC" id="2.5.1.3"/>
    </reaction>
</comment>
<evidence type="ECO:0000313" key="13">
    <source>
        <dbReference type="Proteomes" id="UP000324585"/>
    </source>
</evidence>
<dbReference type="NCBIfam" id="TIGR00693">
    <property type="entry name" value="thiE"/>
    <property type="match status" value="1"/>
</dbReference>
<dbReference type="InterPro" id="IPR034291">
    <property type="entry name" value="TMP_synthase"/>
</dbReference>
<evidence type="ECO:0000256" key="2">
    <source>
        <dbReference type="ARBA" id="ARBA00005165"/>
    </source>
</evidence>